<organism evidence="2 3">
    <name type="scientific">Thalassiosira oceanica</name>
    <name type="common">Marine diatom</name>
    <dbReference type="NCBI Taxonomy" id="159749"/>
    <lineage>
        <taxon>Eukaryota</taxon>
        <taxon>Sar</taxon>
        <taxon>Stramenopiles</taxon>
        <taxon>Ochrophyta</taxon>
        <taxon>Bacillariophyta</taxon>
        <taxon>Coscinodiscophyceae</taxon>
        <taxon>Thalassiosirophycidae</taxon>
        <taxon>Thalassiosirales</taxon>
        <taxon>Thalassiosiraceae</taxon>
        <taxon>Thalassiosira</taxon>
    </lineage>
</organism>
<dbReference type="Proteomes" id="UP000266841">
    <property type="component" value="Unassembled WGS sequence"/>
</dbReference>
<feature type="region of interest" description="Disordered" evidence="1">
    <location>
        <begin position="162"/>
        <end position="181"/>
    </location>
</feature>
<protein>
    <submittedName>
        <fullName evidence="2">Uncharacterized protein</fullName>
    </submittedName>
</protein>
<reference evidence="2 3" key="1">
    <citation type="journal article" date="2012" name="Genome Biol.">
        <title>Genome and low-iron response of an oceanic diatom adapted to chronic iron limitation.</title>
        <authorList>
            <person name="Lommer M."/>
            <person name="Specht M."/>
            <person name="Roy A.S."/>
            <person name="Kraemer L."/>
            <person name="Andreson R."/>
            <person name="Gutowska M.A."/>
            <person name="Wolf J."/>
            <person name="Bergner S.V."/>
            <person name="Schilhabel M.B."/>
            <person name="Klostermeier U.C."/>
            <person name="Beiko R.G."/>
            <person name="Rosenstiel P."/>
            <person name="Hippler M."/>
            <person name="Laroche J."/>
        </authorList>
    </citation>
    <scope>NUCLEOTIDE SEQUENCE [LARGE SCALE GENOMIC DNA]</scope>
    <source>
        <strain evidence="2 3">CCMP1005</strain>
    </source>
</reference>
<evidence type="ECO:0000313" key="3">
    <source>
        <dbReference type="Proteomes" id="UP000266841"/>
    </source>
</evidence>
<proteinExistence type="predicted"/>
<dbReference type="AlphaFoldDB" id="K0RVP3"/>
<evidence type="ECO:0000313" key="2">
    <source>
        <dbReference type="EMBL" id="EJK57055.1"/>
    </source>
</evidence>
<keyword evidence="3" id="KW-1185">Reference proteome</keyword>
<accession>K0RVP3</accession>
<sequence>MGPKLICSPLGGAWERNYALDILQLGHSGRHHTPGRKGNLAMVVVEEALVCGQKGDAIREGERATAIRHIAQFCLEECMLQDTENRPTVPDSAQFMFCFTVFGAKLAGISPPLGWNPYVAGVKAPTPSSFNPWGHGTACTCHACPETDQWGPQCGRLAEVIGEPGMVSPPQPVDELGSRDP</sequence>
<name>K0RVP3_THAOC</name>
<dbReference type="EMBL" id="AGNL01029662">
    <property type="protein sequence ID" value="EJK57055.1"/>
    <property type="molecule type" value="Genomic_DNA"/>
</dbReference>
<comment type="caution">
    <text evidence="2">The sequence shown here is derived from an EMBL/GenBank/DDBJ whole genome shotgun (WGS) entry which is preliminary data.</text>
</comment>
<gene>
    <name evidence="2" type="ORF">THAOC_22943</name>
</gene>
<evidence type="ECO:0000256" key="1">
    <source>
        <dbReference type="SAM" id="MobiDB-lite"/>
    </source>
</evidence>